<organism evidence="2 3">
    <name type="scientific">Gymnopus androsaceus JB14</name>
    <dbReference type="NCBI Taxonomy" id="1447944"/>
    <lineage>
        <taxon>Eukaryota</taxon>
        <taxon>Fungi</taxon>
        <taxon>Dikarya</taxon>
        <taxon>Basidiomycota</taxon>
        <taxon>Agaricomycotina</taxon>
        <taxon>Agaricomycetes</taxon>
        <taxon>Agaricomycetidae</taxon>
        <taxon>Agaricales</taxon>
        <taxon>Marasmiineae</taxon>
        <taxon>Omphalotaceae</taxon>
        <taxon>Gymnopus</taxon>
    </lineage>
</organism>
<dbReference type="EMBL" id="ML769638">
    <property type="protein sequence ID" value="KAE9391041.1"/>
    <property type="molecule type" value="Genomic_DNA"/>
</dbReference>
<accession>A0A6A4GZ39</accession>
<dbReference type="AlphaFoldDB" id="A0A6A4GZ39"/>
<name>A0A6A4GZ39_9AGAR</name>
<gene>
    <name evidence="2" type="ORF">BT96DRAFT_925552</name>
</gene>
<keyword evidence="1" id="KW-0175">Coiled coil</keyword>
<evidence type="ECO:0000313" key="3">
    <source>
        <dbReference type="Proteomes" id="UP000799118"/>
    </source>
</evidence>
<keyword evidence="3" id="KW-1185">Reference proteome</keyword>
<evidence type="ECO:0000313" key="2">
    <source>
        <dbReference type="EMBL" id="KAE9391041.1"/>
    </source>
</evidence>
<evidence type="ECO:0000256" key="1">
    <source>
        <dbReference type="SAM" id="Coils"/>
    </source>
</evidence>
<reference evidence="2" key="1">
    <citation type="journal article" date="2019" name="Environ. Microbiol.">
        <title>Fungal ecological strategies reflected in gene transcription - a case study of two litter decomposers.</title>
        <authorList>
            <person name="Barbi F."/>
            <person name="Kohler A."/>
            <person name="Barry K."/>
            <person name="Baskaran P."/>
            <person name="Daum C."/>
            <person name="Fauchery L."/>
            <person name="Ihrmark K."/>
            <person name="Kuo A."/>
            <person name="LaButti K."/>
            <person name="Lipzen A."/>
            <person name="Morin E."/>
            <person name="Grigoriev I.V."/>
            <person name="Henrissat B."/>
            <person name="Lindahl B."/>
            <person name="Martin F."/>
        </authorList>
    </citation>
    <scope>NUCLEOTIDE SEQUENCE</scope>
    <source>
        <strain evidence="2">JB14</strain>
    </source>
</reference>
<protein>
    <submittedName>
        <fullName evidence="2">Uncharacterized protein</fullName>
    </submittedName>
</protein>
<feature type="coiled-coil region" evidence="1">
    <location>
        <begin position="39"/>
        <end position="80"/>
    </location>
</feature>
<feature type="non-terminal residue" evidence="2">
    <location>
        <position position="83"/>
    </location>
</feature>
<proteinExistence type="predicted"/>
<dbReference type="Proteomes" id="UP000799118">
    <property type="component" value="Unassembled WGS sequence"/>
</dbReference>
<sequence>MFTVGPAEPENTLLTTVSEGEIKRLLHRGKFLNEIRRQIINAIHERDAAVQKADSLERELRNLRQDMIQLGENLYEASEETNR</sequence>